<dbReference type="InterPro" id="IPR001969">
    <property type="entry name" value="Aspartic_peptidase_AS"/>
</dbReference>
<evidence type="ECO:0000313" key="2">
    <source>
        <dbReference type="EMBL" id="KDA02628.1"/>
    </source>
</evidence>
<feature type="chain" id="PRO_5001573086" description="Peptidase A2 domain-containing protein" evidence="1">
    <location>
        <begin position="38"/>
        <end position="328"/>
    </location>
</feature>
<sequence>MHGRKKSTRSPTEKWLRRFRQAALAAFCVVGSVAAHATERQSIPFNVDMNGNIVVQLTLNDETPAIGVIDTAATYAMIGMATAKRAGVEPPDSSMVTILGLEGTRAYPIVYLDSIAAGNCRFIDVAAALNQRIEVTGVKNIVPLTVLEGDVVDFDFAEGRVLVYNGRPDTHTAQITSRLPMRQISGLWFTEVKLNGRKGLALIDTGSSVSYINSRFAEDADMTPNLQKTHILQGITGNGIDVRVATGRKIRLGKHTVSRPDMIVADPLLFEHLGLVDAPAMVMGLDYLSAFRVQLDRRRGYLVLTLQDGKRGTVPIHRNATGTNIRGD</sequence>
<evidence type="ECO:0000256" key="1">
    <source>
        <dbReference type="SAM" id="SignalP"/>
    </source>
</evidence>
<dbReference type="PROSITE" id="PS00141">
    <property type="entry name" value="ASP_PROTEASE"/>
    <property type="match status" value="1"/>
</dbReference>
<reference evidence="2 3" key="1">
    <citation type="journal article" date="2014" name="Antonie Van Leeuwenhoek">
        <title>Hyphomonas beringensis sp. nov. and Hyphomonas chukchiensis sp. nov., isolated from surface seawater of the Bering Sea and Chukchi Sea.</title>
        <authorList>
            <person name="Li C."/>
            <person name="Lai Q."/>
            <person name="Li G."/>
            <person name="Dong C."/>
            <person name="Wang J."/>
            <person name="Liao Y."/>
            <person name="Shao Z."/>
        </authorList>
    </citation>
    <scope>NUCLEOTIDE SEQUENCE [LARGE SCALE GENOMIC DNA]</scope>
    <source>
        <strain evidence="2 3">SCH89</strain>
    </source>
</reference>
<dbReference type="AlphaFoldDB" id="A0A059G815"/>
<dbReference type="eggNOG" id="COG3577">
    <property type="taxonomic scope" value="Bacteria"/>
</dbReference>
<dbReference type="GO" id="GO:0004190">
    <property type="term" value="F:aspartic-type endopeptidase activity"/>
    <property type="evidence" value="ECO:0007669"/>
    <property type="project" value="InterPro"/>
</dbReference>
<dbReference type="Pfam" id="PF13650">
    <property type="entry name" value="Asp_protease_2"/>
    <property type="match status" value="2"/>
</dbReference>
<keyword evidence="3" id="KW-1185">Reference proteome</keyword>
<evidence type="ECO:0000313" key="3">
    <source>
        <dbReference type="Proteomes" id="UP000024942"/>
    </source>
</evidence>
<keyword evidence="1" id="KW-0732">Signal</keyword>
<dbReference type="Gene3D" id="2.40.70.10">
    <property type="entry name" value="Acid Proteases"/>
    <property type="match status" value="2"/>
</dbReference>
<dbReference type="GO" id="GO:0006508">
    <property type="term" value="P:proteolysis"/>
    <property type="evidence" value="ECO:0007669"/>
    <property type="project" value="InterPro"/>
</dbReference>
<dbReference type="RefSeq" id="WP_035537829.1">
    <property type="nucleotide sequence ID" value="NZ_ARYL01000012.1"/>
</dbReference>
<gene>
    <name evidence="2" type="ORF">HOC_09284</name>
</gene>
<organism evidence="2 3">
    <name type="scientific">Hyphomonas oceanitis SCH89</name>
    <dbReference type="NCBI Taxonomy" id="1280953"/>
    <lineage>
        <taxon>Bacteria</taxon>
        <taxon>Pseudomonadati</taxon>
        <taxon>Pseudomonadota</taxon>
        <taxon>Alphaproteobacteria</taxon>
        <taxon>Hyphomonadales</taxon>
        <taxon>Hyphomonadaceae</taxon>
        <taxon>Hyphomonas</taxon>
    </lineage>
</organism>
<name>A0A059G815_9PROT</name>
<dbReference type="Proteomes" id="UP000024942">
    <property type="component" value="Unassembled WGS sequence"/>
</dbReference>
<comment type="caution">
    <text evidence="2">The sequence shown here is derived from an EMBL/GenBank/DDBJ whole genome shotgun (WGS) entry which is preliminary data.</text>
</comment>
<dbReference type="SUPFAM" id="SSF50630">
    <property type="entry name" value="Acid proteases"/>
    <property type="match status" value="1"/>
</dbReference>
<dbReference type="OrthoDB" id="107347at2"/>
<feature type="signal peptide" evidence="1">
    <location>
        <begin position="1"/>
        <end position="37"/>
    </location>
</feature>
<protein>
    <recommendedName>
        <fullName evidence="4">Peptidase A2 domain-containing protein</fullName>
    </recommendedName>
</protein>
<proteinExistence type="predicted"/>
<dbReference type="PATRIC" id="fig|1280953.3.peg.1874"/>
<evidence type="ECO:0008006" key="4">
    <source>
        <dbReference type="Google" id="ProtNLM"/>
    </source>
</evidence>
<accession>A0A059G815</accession>
<dbReference type="InterPro" id="IPR021109">
    <property type="entry name" value="Peptidase_aspartic_dom_sf"/>
</dbReference>
<dbReference type="EMBL" id="ARYL01000012">
    <property type="protein sequence ID" value="KDA02628.1"/>
    <property type="molecule type" value="Genomic_DNA"/>
</dbReference>